<evidence type="ECO:0000313" key="2">
    <source>
        <dbReference type="EMBL" id="CAB4185357.1"/>
    </source>
</evidence>
<name>A0A6J5QS74_9CAUD</name>
<feature type="compositionally biased region" description="Acidic residues" evidence="1">
    <location>
        <begin position="122"/>
        <end position="131"/>
    </location>
</feature>
<feature type="compositionally biased region" description="Low complexity" evidence="1">
    <location>
        <begin position="139"/>
        <end position="162"/>
    </location>
</feature>
<gene>
    <name evidence="2" type="ORF">UFOVP1130_38</name>
</gene>
<organism evidence="2">
    <name type="scientific">uncultured Caudovirales phage</name>
    <dbReference type="NCBI Taxonomy" id="2100421"/>
    <lineage>
        <taxon>Viruses</taxon>
        <taxon>Duplodnaviria</taxon>
        <taxon>Heunggongvirae</taxon>
        <taxon>Uroviricota</taxon>
        <taxon>Caudoviricetes</taxon>
        <taxon>Peduoviridae</taxon>
        <taxon>Maltschvirus</taxon>
        <taxon>Maltschvirus maltsch</taxon>
    </lineage>
</organism>
<proteinExistence type="predicted"/>
<sequence>MAENDYIGNIQSNRWNSLNQGYLTQTPSWMRGQFKEGPQVSTQRFRATTSGARLDWGQGNTAARVHAFGAKQPNLADQISSGVKNGLATMGSTTSKTSDDSDDSTYSEDSTDDGGSKYFDDLFPEDSESSEDSPRPKLRSLLTRRSSSRTSARSEAAESTTADWDPFS</sequence>
<dbReference type="EMBL" id="LR797078">
    <property type="protein sequence ID" value="CAB4185357.1"/>
    <property type="molecule type" value="Genomic_DNA"/>
</dbReference>
<evidence type="ECO:0000256" key="1">
    <source>
        <dbReference type="SAM" id="MobiDB-lite"/>
    </source>
</evidence>
<feature type="region of interest" description="Disordered" evidence="1">
    <location>
        <begin position="79"/>
        <end position="168"/>
    </location>
</feature>
<protein>
    <submittedName>
        <fullName evidence="2">Uncharacterized protein</fullName>
    </submittedName>
</protein>
<reference evidence="2" key="1">
    <citation type="submission" date="2020-05" db="EMBL/GenBank/DDBJ databases">
        <authorList>
            <person name="Chiriac C."/>
            <person name="Salcher M."/>
            <person name="Ghai R."/>
            <person name="Kavagutti S V."/>
        </authorList>
    </citation>
    <scope>NUCLEOTIDE SEQUENCE</scope>
</reference>
<feature type="compositionally biased region" description="Acidic residues" evidence="1">
    <location>
        <begin position="100"/>
        <end position="112"/>
    </location>
</feature>
<accession>A0A6J5QS74</accession>